<evidence type="ECO:0000313" key="2">
    <source>
        <dbReference type="EMBL" id="KAG6949950.1"/>
    </source>
</evidence>
<keyword evidence="3" id="KW-1185">Reference proteome</keyword>
<organism evidence="2 3">
    <name type="scientific">Phytophthora aleatoria</name>
    <dbReference type="NCBI Taxonomy" id="2496075"/>
    <lineage>
        <taxon>Eukaryota</taxon>
        <taxon>Sar</taxon>
        <taxon>Stramenopiles</taxon>
        <taxon>Oomycota</taxon>
        <taxon>Peronosporomycetes</taxon>
        <taxon>Peronosporales</taxon>
        <taxon>Peronosporaceae</taxon>
        <taxon>Phytophthora</taxon>
    </lineage>
</organism>
<feature type="region of interest" description="Disordered" evidence="1">
    <location>
        <begin position="26"/>
        <end position="50"/>
    </location>
</feature>
<reference evidence="2" key="1">
    <citation type="submission" date="2021-01" db="EMBL/GenBank/DDBJ databases">
        <title>Phytophthora aleatoria, a newly-described species from Pinus radiata is distinct from Phytophthora cactorum isolates based on comparative genomics.</title>
        <authorList>
            <person name="Mcdougal R."/>
            <person name="Panda P."/>
            <person name="Williams N."/>
            <person name="Studholme D.J."/>
        </authorList>
    </citation>
    <scope>NUCLEOTIDE SEQUENCE</scope>
    <source>
        <strain evidence="2">NZFS 4037</strain>
    </source>
</reference>
<proteinExistence type="predicted"/>
<comment type="caution">
    <text evidence="2">The sequence shown here is derived from an EMBL/GenBank/DDBJ whole genome shotgun (WGS) entry which is preliminary data.</text>
</comment>
<evidence type="ECO:0000313" key="3">
    <source>
        <dbReference type="Proteomes" id="UP000709295"/>
    </source>
</evidence>
<dbReference type="AlphaFoldDB" id="A0A8J5IVH2"/>
<sequence length="50" mass="5241">MGPWTPFISTTTSEFAALLHLPPASAVSSQQSCSPPPNCPPRSLARCTKA</sequence>
<evidence type="ECO:0000256" key="1">
    <source>
        <dbReference type="SAM" id="MobiDB-lite"/>
    </source>
</evidence>
<accession>A0A8J5IVH2</accession>
<protein>
    <submittedName>
        <fullName evidence="2">Uncharacterized protein</fullName>
    </submittedName>
</protein>
<gene>
    <name evidence="2" type="ORF">JG688_00014407</name>
</gene>
<dbReference type="EMBL" id="JAENGY010001366">
    <property type="protein sequence ID" value="KAG6949950.1"/>
    <property type="molecule type" value="Genomic_DNA"/>
</dbReference>
<name>A0A8J5IVH2_9STRA</name>
<dbReference type="Proteomes" id="UP000709295">
    <property type="component" value="Unassembled WGS sequence"/>
</dbReference>